<evidence type="ECO:0000313" key="2">
    <source>
        <dbReference type="Proteomes" id="UP000007437"/>
    </source>
</evidence>
<proteinExistence type="predicted"/>
<accession>E5AVM6</accession>
<dbReference type="GO" id="GO:0005886">
    <property type="term" value="C:plasma membrane"/>
    <property type="evidence" value="ECO:0007669"/>
    <property type="project" value="TreeGrafter"/>
</dbReference>
<organism evidence="1 2">
    <name type="scientific">Mycetohabitans rhizoxinica (strain DSM 19002 / CIP 109453 / HKI 454)</name>
    <name type="common">Paraburkholderia rhizoxinica</name>
    <dbReference type="NCBI Taxonomy" id="882378"/>
    <lineage>
        <taxon>Bacteria</taxon>
        <taxon>Pseudomonadati</taxon>
        <taxon>Pseudomonadota</taxon>
        <taxon>Betaproteobacteria</taxon>
        <taxon>Burkholderiales</taxon>
        <taxon>Burkholderiaceae</taxon>
        <taxon>Mycetohabitans</taxon>
    </lineage>
</organism>
<dbReference type="EMBL" id="FR687360">
    <property type="protein sequence ID" value="CBW77150.1"/>
    <property type="molecule type" value="Genomic_DNA"/>
</dbReference>
<geneLocation type="plasmid" evidence="1 2">
    <name>pBRH01</name>
</geneLocation>
<reference evidence="1 2" key="1">
    <citation type="journal article" date="2011" name="J. Bacteriol.">
        <title>Complete genome sequence of Burkholderia rhizoxinica, an endosymbiont of Rhizopus microsporus.</title>
        <authorList>
            <person name="Lackner G."/>
            <person name="Moebius N."/>
            <person name="Partida-Martinez L."/>
            <person name="Hertweck C."/>
        </authorList>
    </citation>
    <scope>NUCLEOTIDE SEQUENCE [LARGE SCALE GENOMIC DNA]</scope>
    <source>
        <strain evidence="2">DSM 19002 / CIP 109453 / HKI 454</strain>
        <plasmid evidence="1 2">pBRH01</plasmid>
    </source>
</reference>
<dbReference type="KEGG" id="brh:RBRH_02982"/>
<protein>
    <submittedName>
        <fullName evidence="1">Acriflavin resistance periplasmic protein</fullName>
    </submittedName>
</protein>
<name>E5AVM6_MYCRK</name>
<dbReference type="PANTHER" id="PTHR30158:SF10">
    <property type="entry name" value="CATION EFFLUX PUMP"/>
    <property type="match status" value="1"/>
</dbReference>
<dbReference type="SUPFAM" id="SSF111369">
    <property type="entry name" value="HlyD-like secretion proteins"/>
    <property type="match status" value="1"/>
</dbReference>
<dbReference type="Proteomes" id="UP000007437">
    <property type="component" value="Plasmid pBRH01"/>
</dbReference>
<gene>
    <name evidence="1" type="ordered locus">RBRH_02982</name>
</gene>
<evidence type="ECO:0000313" key="1">
    <source>
        <dbReference type="EMBL" id="CBW77150.1"/>
    </source>
</evidence>
<dbReference type="AlphaFoldDB" id="E5AVM6"/>
<keyword evidence="1" id="KW-0614">Plasmid</keyword>
<dbReference type="eggNOG" id="COG0845">
    <property type="taxonomic scope" value="Bacteria"/>
</dbReference>
<dbReference type="PANTHER" id="PTHR30158">
    <property type="entry name" value="ACRA/E-RELATED COMPONENT OF DRUG EFFLUX TRANSPORTER"/>
    <property type="match status" value="1"/>
</dbReference>
<dbReference type="HOGENOM" id="CLU_2300547_0_0_4"/>
<dbReference type="GO" id="GO:0046677">
    <property type="term" value="P:response to antibiotic"/>
    <property type="evidence" value="ECO:0007669"/>
    <property type="project" value="TreeGrafter"/>
</dbReference>
<sequence length="100" mass="10737">MIMIRNPRHRHLLLAFAALAVIGGLGVVMALRDNPALQARAANAPSAPEVDVAPVVARTITDWQSYSGRLEAIEKVDIRPLVSGTIVAVHFRDGRKTACA</sequence>